<dbReference type="SMART" id="SM00382">
    <property type="entry name" value="AAA"/>
    <property type="match status" value="1"/>
</dbReference>
<dbReference type="Gene3D" id="3.40.50.300">
    <property type="entry name" value="P-loop containing nucleotide triphosphate hydrolases"/>
    <property type="match status" value="1"/>
</dbReference>
<evidence type="ECO:0000313" key="3">
    <source>
        <dbReference type="Proteomes" id="UP000664382"/>
    </source>
</evidence>
<dbReference type="GO" id="GO:0005524">
    <property type="term" value="F:ATP binding"/>
    <property type="evidence" value="ECO:0007669"/>
    <property type="project" value="InterPro"/>
</dbReference>
<dbReference type="InterPro" id="IPR050764">
    <property type="entry name" value="CbbQ/NirQ/NorQ/GpvN"/>
</dbReference>
<keyword evidence="3" id="KW-1185">Reference proteome</keyword>
<reference evidence="2" key="1">
    <citation type="submission" date="2021-03" db="EMBL/GenBank/DDBJ databases">
        <title>Leucobacter chromiisoli sp. nov., isolated from chromium-containing soil of chemical plant.</title>
        <authorList>
            <person name="Xu Z."/>
        </authorList>
    </citation>
    <scope>NUCLEOTIDE SEQUENCE</scope>
    <source>
        <strain evidence="2">S27</strain>
    </source>
</reference>
<dbReference type="InterPro" id="IPR003593">
    <property type="entry name" value="AAA+_ATPase"/>
</dbReference>
<comment type="caution">
    <text evidence="2">The sequence shown here is derived from an EMBL/GenBank/DDBJ whole genome shotgun (WGS) entry which is preliminary data.</text>
</comment>
<gene>
    <name evidence="2" type="ORF">J4H92_12995</name>
</gene>
<protein>
    <submittedName>
        <fullName evidence="2">AAA family ATPase</fullName>
    </submittedName>
</protein>
<dbReference type="SUPFAM" id="SSF52540">
    <property type="entry name" value="P-loop containing nucleoside triphosphate hydrolases"/>
    <property type="match status" value="1"/>
</dbReference>
<evidence type="ECO:0000313" key="2">
    <source>
        <dbReference type="EMBL" id="MBO1902862.1"/>
    </source>
</evidence>
<dbReference type="Proteomes" id="UP000664382">
    <property type="component" value="Unassembled WGS sequence"/>
</dbReference>
<sequence>MLPADADPVLLEARELADALRSTRRAILSDVSGDPSLSRIDLAGMGAKRPDELEDLARTAPERLSTNLLGLAGLHRRLSSILDDERSRGAIRDALDERARQLRIAVAVHGDDQRREALRSRAERLASDIAASGRDPSPAEAELLTVARAGIAAAEAGTRSGTGASTWESRIDSTDRRDAVLDAVARMRLRRARAQLAEGVLLTEQMRAIIAESAPALRRGEPLLLLGETGGGKTALAQHLSERLMGAEPELVSGYGDVTSSQLVGAHELRAEMGATVSAFVPGPLLRAMSEGRPLILDEVNAMPPEFLKRLNRILQLRPGDRFAVQENAGRVVTIAEGFAILATANEQTPHRYLGLERLSAELVNRFGANIYRVHYPDSGLAFDAFPAENALLAAASVCDRRGELPRSLPVEAVERVARAAFISQQVFAGEQGEGFDAYVSTEREIDGRPGLEESVLAPRTLVAVLRKVAGSAGAVDLDLALRRFVEGVMHREDRRVLGLILRGQGFAL</sequence>
<dbReference type="EMBL" id="JAGDYM010000015">
    <property type="protein sequence ID" value="MBO1902862.1"/>
    <property type="molecule type" value="Genomic_DNA"/>
</dbReference>
<feature type="domain" description="AAA+ ATPase" evidence="1">
    <location>
        <begin position="219"/>
        <end position="377"/>
    </location>
</feature>
<dbReference type="InterPro" id="IPR011704">
    <property type="entry name" value="ATPase_dyneun-rel_AAA"/>
</dbReference>
<proteinExistence type="predicted"/>
<accession>A0A939SBC6</accession>
<name>A0A939SBC6_9MICO</name>
<dbReference type="InterPro" id="IPR027417">
    <property type="entry name" value="P-loop_NTPase"/>
</dbReference>
<evidence type="ECO:0000259" key="1">
    <source>
        <dbReference type="SMART" id="SM00382"/>
    </source>
</evidence>
<dbReference type="RefSeq" id="WP_208098624.1">
    <property type="nucleotide sequence ID" value="NZ_JAGDYM010000015.1"/>
</dbReference>
<dbReference type="GO" id="GO:0016887">
    <property type="term" value="F:ATP hydrolysis activity"/>
    <property type="evidence" value="ECO:0007669"/>
    <property type="project" value="InterPro"/>
</dbReference>
<dbReference type="PANTHER" id="PTHR42759">
    <property type="entry name" value="MOXR FAMILY PROTEIN"/>
    <property type="match status" value="1"/>
</dbReference>
<organism evidence="2 3">
    <name type="scientific">Leucobacter weissii</name>
    <dbReference type="NCBI Taxonomy" id="1983706"/>
    <lineage>
        <taxon>Bacteria</taxon>
        <taxon>Bacillati</taxon>
        <taxon>Actinomycetota</taxon>
        <taxon>Actinomycetes</taxon>
        <taxon>Micrococcales</taxon>
        <taxon>Microbacteriaceae</taxon>
        <taxon>Leucobacter</taxon>
    </lineage>
</organism>
<dbReference type="Pfam" id="PF07728">
    <property type="entry name" value="AAA_5"/>
    <property type="match status" value="1"/>
</dbReference>
<dbReference type="AlphaFoldDB" id="A0A939SBC6"/>
<dbReference type="PANTHER" id="PTHR42759:SF1">
    <property type="entry name" value="MAGNESIUM-CHELATASE SUBUNIT CHLD"/>
    <property type="match status" value="1"/>
</dbReference>